<dbReference type="EMBL" id="VUJU01002040">
    <property type="protein sequence ID" value="KAF0762807.1"/>
    <property type="molecule type" value="Genomic_DNA"/>
</dbReference>
<dbReference type="AlphaFoldDB" id="A0A6G0YXE2"/>
<evidence type="ECO:0000313" key="2">
    <source>
        <dbReference type="Proteomes" id="UP000478052"/>
    </source>
</evidence>
<gene>
    <name evidence="1" type="ORF">FWK35_00018456</name>
</gene>
<accession>A0A6G0YXE2</accession>
<sequence>MTAHPSSPTWRIFHRQKVPQIERARFDYRQTDVKANLK</sequence>
<keyword evidence="2" id="KW-1185">Reference proteome</keyword>
<organism evidence="1 2">
    <name type="scientific">Aphis craccivora</name>
    <name type="common">Cowpea aphid</name>
    <dbReference type="NCBI Taxonomy" id="307492"/>
    <lineage>
        <taxon>Eukaryota</taxon>
        <taxon>Metazoa</taxon>
        <taxon>Ecdysozoa</taxon>
        <taxon>Arthropoda</taxon>
        <taxon>Hexapoda</taxon>
        <taxon>Insecta</taxon>
        <taxon>Pterygota</taxon>
        <taxon>Neoptera</taxon>
        <taxon>Paraneoptera</taxon>
        <taxon>Hemiptera</taxon>
        <taxon>Sternorrhyncha</taxon>
        <taxon>Aphidomorpha</taxon>
        <taxon>Aphidoidea</taxon>
        <taxon>Aphididae</taxon>
        <taxon>Aphidini</taxon>
        <taxon>Aphis</taxon>
        <taxon>Aphis</taxon>
    </lineage>
</organism>
<proteinExistence type="predicted"/>
<reference evidence="1 2" key="1">
    <citation type="submission" date="2019-08" db="EMBL/GenBank/DDBJ databases">
        <title>Whole genome of Aphis craccivora.</title>
        <authorList>
            <person name="Voronova N.V."/>
            <person name="Shulinski R.S."/>
            <person name="Bandarenka Y.V."/>
            <person name="Zhorov D.G."/>
            <person name="Warner D."/>
        </authorList>
    </citation>
    <scope>NUCLEOTIDE SEQUENCE [LARGE SCALE GENOMIC DNA]</scope>
    <source>
        <strain evidence="1">180601</strain>
        <tissue evidence="1">Whole Body</tissue>
    </source>
</reference>
<protein>
    <submittedName>
        <fullName evidence="1">Uncharacterized protein</fullName>
    </submittedName>
</protein>
<dbReference type="Proteomes" id="UP000478052">
    <property type="component" value="Unassembled WGS sequence"/>
</dbReference>
<evidence type="ECO:0000313" key="1">
    <source>
        <dbReference type="EMBL" id="KAF0762807.1"/>
    </source>
</evidence>
<feature type="non-terminal residue" evidence="1">
    <location>
        <position position="38"/>
    </location>
</feature>
<comment type="caution">
    <text evidence="1">The sequence shown here is derived from an EMBL/GenBank/DDBJ whole genome shotgun (WGS) entry which is preliminary data.</text>
</comment>
<name>A0A6G0YXE2_APHCR</name>